<accession>G8M1D8</accession>
<dbReference type="EMBL" id="CP003065">
    <property type="protein sequence ID" value="AEV69153.1"/>
    <property type="molecule type" value="Genomic_DNA"/>
</dbReference>
<dbReference type="InterPro" id="IPR045865">
    <property type="entry name" value="ACT-like_dom_sf"/>
</dbReference>
<dbReference type="HOGENOM" id="CLU_170247_1_0_9"/>
<dbReference type="InterPro" id="IPR027271">
    <property type="entry name" value="Acetolactate_synth/TF_NikR_C"/>
</dbReference>
<proteinExistence type="predicted"/>
<dbReference type="KEGG" id="ccl:Clocl_2584"/>
<dbReference type="eggNOG" id="ENOG50330IY">
    <property type="taxonomic scope" value="Bacteria"/>
</dbReference>
<dbReference type="RefSeq" id="WP_014255718.1">
    <property type="nucleotide sequence ID" value="NC_016627.1"/>
</dbReference>
<evidence type="ECO:0000313" key="1">
    <source>
        <dbReference type="EMBL" id="AEV69153.1"/>
    </source>
</evidence>
<protein>
    <recommendedName>
        <fullName evidence="3">Iron-only hydrogenase system regulator</fullName>
    </recommendedName>
</protein>
<organism evidence="1 2">
    <name type="scientific">Acetivibrio clariflavus (strain DSM 19732 / NBRC 101661 / EBR45)</name>
    <name type="common">Clostridium clariflavum</name>
    <dbReference type="NCBI Taxonomy" id="720554"/>
    <lineage>
        <taxon>Bacteria</taxon>
        <taxon>Bacillati</taxon>
        <taxon>Bacillota</taxon>
        <taxon>Clostridia</taxon>
        <taxon>Eubacteriales</taxon>
        <taxon>Oscillospiraceae</taxon>
        <taxon>Acetivibrio</taxon>
    </lineage>
</organism>
<dbReference type="Proteomes" id="UP000005435">
    <property type="component" value="Chromosome"/>
</dbReference>
<dbReference type="AlphaFoldDB" id="G8M1D8"/>
<dbReference type="STRING" id="720554.Clocl_2584"/>
<dbReference type="Gene3D" id="3.30.70.1150">
    <property type="entry name" value="ACT-like. Chain A, domain 2"/>
    <property type="match status" value="1"/>
</dbReference>
<dbReference type="SUPFAM" id="SSF55021">
    <property type="entry name" value="ACT-like"/>
    <property type="match status" value="1"/>
</dbReference>
<reference evidence="1 2" key="2">
    <citation type="journal article" date="2012" name="Stand. Genomic Sci.">
        <title>Complete Genome Sequence of Clostridium clariflavum DSM 19732.</title>
        <authorList>
            <person name="Izquierdo J.A."/>
            <person name="Goodwin L."/>
            <person name="Davenport K.W."/>
            <person name="Teshima H."/>
            <person name="Bruce D."/>
            <person name="Detter C."/>
            <person name="Tapia R."/>
            <person name="Han S."/>
            <person name="Land M."/>
            <person name="Hauser L."/>
            <person name="Jeffries C.D."/>
            <person name="Han J."/>
            <person name="Pitluck S."/>
            <person name="Nolan M."/>
            <person name="Chen A."/>
            <person name="Huntemann M."/>
            <person name="Mavromatis K."/>
            <person name="Mikhailova N."/>
            <person name="Liolios K."/>
            <person name="Woyke T."/>
            <person name="Lynd L.R."/>
        </authorList>
    </citation>
    <scope>NUCLEOTIDE SEQUENCE [LARGE SCALE GENOMIC DNA]</scope>
    <source>
        <strain evidence="2">DSM 19732 / NBRC 101661 / EBR45</strain>
    </source>
</reference>
<evidence type="ECO:0000313" key="2">
    <source>
        <dbReference type="Proteomes" id="UP000005435"/>
    </source>
</evidence>
<gene>
    <name evidence="1" type="ordered locus">Clocl_2584</name>
</gene>
<name>G8M1D8_ACECE</name>
<evidence type="ECO:0008006" key="3">
    <source>
        <dbReference type="Google" id="ProtNLM"/>
    </source>
</evidence>
<reference evidence="2" key="1">
    <citation type="submission" date="2011-12" db="EMBL/GenBank/DDBJ databases">
        <title>Complete sequence of Clostridium clariflavum DSM 19732.</title>
        <authorList>
            <consortium name="US DOE Joint Genome Institute"/>
            <person name="Lucas S."/>
            <person name="Han J."/>
            <person name="Lapidus A."/>
            <person name="Cheng J.-F."/>
            <person name="Goodwin L."/>
            <person name="Pitluck S."/>
            <person name="Peters L."/>
            <person name="Teshima H."/>
            <person name="Detter J.C."/>
            <person name="Han C."/>
            <person name="Tapia R."/>
            <person name="Land M."/>
            <person name="Hauser L."/>
            <person name="Kyrpides N."/>
            <person name="Ivanova N."/>
            <person name="Pagani I."/>
            <person name="Kitzmiller T."/>
            <person name="Lynd L."/>
            <person name="Izquierdo J."/>
            <person name="Woyke T."/>
        </authorList>
    </citation>
    <scope>NUCLEOTIDE SEQUENCE [LARGE SCALE GENOMIC DNA]</scope>
    <source>
        <strain evidence="2">DSM 19732 / NBRC 101661 / EBR45</strain>
    </source>
</reference>
<dbReference type="OrthoDB" id="1121298at2"/>
<keyword evidence="2" id="KW-1185">Reference proteome</keyword>
<sequence length="85" mass="9305">MREYNIMAVLINHRSKKAPTVQEVLTKHGCSIKMRLGLHDAGDVCSEEGLVLLQLVGDKSDIKALEDELNGIEGVKAKTMNITAD</sequence>